<organism evidence="2 3">
    <name type="scientific">Talaromyces islandicus</name>
    <name type="common">Penicillium islandicum</name>
    <dbReference type="NCBI Taxonomy" id="28573"/>
    <lineage>
        <taxon>Eukaryota</taxon>
        <taxon>Fungi</taxon>
        <taxon>Dikarya</taxon>
        <taxon>Ascomycota</taxon>
        <taxon>Pezizomycotina</taxon>
        <taxon>Eurotiomycetes</taxon>
        <taxon>Eurotiomycetidae</taxon>
        <taxon>Eurotiales</taxon>
        <taxon>Trichocomaceae</taxon>
        <taxon>Talaromyces</taxon>
        <taxon>Talaromyces sect. Islandici</taxon>
    </lineage>
</organism>
<dbReference type="PANTHER" id="PTHR48079">
    <property type="entry name" value="PROTEIN YEEZ"/>
    <property type="match status" value="1"/>
</dbReference>
<gene>
    <name evidence="2" type="ORF">PISL3812_08346</name>
</gene>
<dbReference type="Proteomes" id="UP000054383">
    <property type="component" value="Unassembled WGS sequence"/>
</dbReference>
<dbReference type="OMA" id="FKHDIAF"/>
<dbReference type="InterPro" id="IPR001509">
    <property type="entry name" value="Epimerase_deHydtase"/>
</dbReference>
<protein>
    <recommendedName>
        <fullName evidence="1">NAD-dependent epimerase/dehydratase domain-containing protein</fullName>
    </recommendedName>
</protein>
<evidence type="ECO:0000259" key="1">
    <source>
        <dbReference type="Pfam" id="PF01370"/>
    </source>
</evidence>
<proteinExistence type="predicted"/>
<accession>A0A0U1M6Y7</accession>
<dbReference type="PANTHER" id="PTHR48079:SF9">
    <property type="entry name" value="PUTATIVE-RELATED"/>
    <property type="match status" value="1"/>
</dbReference>
<dbReference type="Gene3D" id="3.40.50.720">
    <property type="entry name" value="NAD(P)-binding Rossmann-like Domain"/>
    <property type="match status" value="1"/>
</dbReference>
<dbReference type="SUPFAM" id="SSF51735">
    <property type="entry name" value="NAD(P)-binding Rossmann-fold domains"/>
    <property type="match status" value="1"/>
</dbReference>
<name>A0A0U1M6Y7_TALIS</name>
<dbReference type="EMBL" id="CVMT01000009">
    <property type="protein sequence ID" value="CRG91298.1"/>
    <property type="molecule type" value="Genomic_DNA"/>
</dbReference>
<dbReference type="OrthoDB" id="10262413at2759"/>
<dbReference type="InterPro" id="IPR051783">
    <property type="entry name" value="NAD(P)-dependent_oxidoreduct"/>
</dbReference>
<dbReference type="InterPro" id="IPR036291">
    <property type="entry name" value="NAD(P)-bd_dom_sf"/>
</dbReference>
<feature type="domain" description="NAD-dependent epimerase/dehydratase" evidence="1">
    <location>
        <begin position="3"/>
        <end position="217"/>
    </location>
</feature>
<dbReference type="GO" id="GO:0004029">
    <property type="term" value="F:aldehyde dehydrogenase (NAD+) activity"/>
    <property type="evidence" value="ECO:0007669"/>
    <property type="project" value="TreeGrafter"/>
</dbReference>
<dbReference type="AlphaFoldDB" id="A0A0U1M6Y7"/>
<evidence type="ECO:0000313" key="3">
    <source>
        <dbReference type="Proteomes" id="UP000054383"/>
    </source>
</evidence>
<dbReference type="GO" id="GO:0005737">
    <property type="term" value="C:cytoplasm"/>
    <property type="evidence" value="ECO:0007669"/>
    <property type="project" value="TreeGrafter"/>
</dbReference>
<keyword evidence="3" id="KW-1185">Reference proteome</keyword>
<reference evidence="2 3" key="1">
    <citation type="submission" date="2015-04" db="EMBL/GenBank/DDBJ databases">
        <authorList>
            <person name="Syromyatnikov M.Y."/>
            <person name="Popov V.N."/>
        </authorList>
    </citation>
    <scope>NUCLEOTIDE SEQUENCE [LARGE SCALE GENOMIC DNA]</scope>
    <source>
        <strain evidence="2">WF-38-12</strain>
    </source>
</reference>
<dbReference type="Pfam" id="PF01370">
    <property type="entry name" value="Epimerase"/>
    <property type="match status" value="1"/>
</dbReference>
<sequence>MRVFVTGAAGFVGRAVTQELIQNGHQVLGLARSDASAEILTKLGAEVHRGDLDDLESLRSGAAAADGVIHLAFGHDFTKMVESCATDRAAISAMAEVLVGKPLVITGGTMSCKHGELATEDSEGEKVGPAADRVKSTDLVNQLTKEKGIRGITVRLAPTVHGLEDKGFIKIVAGLCQKAGAAIYIDEGKARWCTVHRLDAAALFRLALEKGRPGAVYHAVAQEGVPTKDIVTLISKKTGLPLQSKSIPEAMPLLGFFAHVLAADNPASSEKTQKELGWAPTQIELLPDVEQNYF</sequence>
<dbReference type="STRING" id="28573.A0A0U1M6Y7"/>
<dbReference type="CDD" id="cd05262">
    <property type="entry name" value="SDR_a7"/>
    <property type="match status" value="1"/>
</dbReference>
<evidence type="ECO:0000313" key="2">
    <source>
        <dbReference type="EMBL" id="CRG91298.1"/>
    </source>
</evidence>